<comment type="caution">
    <text evidence="1">The sequence shown here is derived from an EMBL/GenBank/DDBJ whole genome shotgun (WGS) entry which is preliminary data.</text>
</comment>
<evidence type="ECO:0000313" key="2">
    <source>
        <dbReference type="Proteomes" id="UP000784294"/>
    </source>
</evidence>
<protein>
    <submittedName>
        <fullName evidence="1">Uncharacterized protein</fullName>
    </submittedName>
</protein>
<proteinExistence type="predicted"/>
<dbReference type="AlphaFoldDB" id="A0A448WRS6"/>
<keyword evidence="2" id="KW-1185">Reference proteome</keyword>
<gene>
    <name evidence="1" type="ORF">PXEA_LOCUS12084</name>
</gene>
<dbReference type="EMBL" id="CAAALY010037924">
    <property type="protein sequence ID" value="VEL18644.1"/>
    <property type="molecule type" value="Genomic_DNA"/>
</dbReference>
<name>A0A448WRS6_9PLAT</name>
<organism evidence="1 2">
    <name type="scientific">Protopolystoma xenopodis</name>
    <dbReference type="NCBI Taxonomy" id="117903"/>
    <lineage>
        <taxon>Eukaryota</taxon>
        <taxon>Metazoa</taxon>
        <taxon>Spiralia</taxon>
        <taxon>Lophotrochozoa</taxon>
        <taxon>Platyhelminthes</taxon>
        <taxon>Monogenea</taxon>
        <taxon>Polyopisthocotylea</taxon>
        <taxon>Polystomatidea</taxon>
        <taxon>Polystomatidae</taxon>
        <taxon>Protopolystoma</taxon>
    </lineage>
</organism>
<evidence type="ECO:0000313" key="1">
    <source>
        <dbReference type="EMBL" id="VEL18644.1"/>
    </source>
</evidence>
<accession>A0A448WRS6</accession>
<sequence length="126" mass="14179">MNSSKPSLSSFLADIVWLIEILSRPSISFHFSTVVTDIVSSGAHSRREARREAYFPTFRPRSRPKPTLSEVCRPRQNMLPSGRHPCSDRSVPQCTPWPRADPRGYTQCSVHPEGVTATDYHISPSL</sequence>
<dbReference type="Proteomes" id="UP000784294">
    <property type="component" value="Unassembled WGS sequence"/>
</dbReference>
<reference evidence="1" key="1">
    <citation type="submission" date="2018-11" db="EMBL/GenBank/DDBJ databases">
        <authorList>
            <consortium name="Pathogen Informatics"/>
        </authorList>
    </citation>
    <scope>NUCLEOTIDE SEQUENCE</scope>
</reference>